<feature type="region of interest" description="Disordered" evidence="1">
    <location>
        <begin position="1"/>
        <end position="70"/>
    </location>
</feature>
<evidence type="ECO:0000256" key="1">
    <source>
        <dbReference type="SAM" id="MobiDB-lite"/>
    </source>
</evidence>
<proteinExistence type="predicted"/>
<keyword evidence="3" id="KW-1185">Reference proteome</keyword>
<protein>
    <submittedName>
        <fullName evidence="2">Uncharacterized protein</fullName>
    </submittedName>
</protein>
<feature type="compositionally biased region" description="Basic and acidic residues" evidence="1">
    <location>
        <begin position="60"/>
        <end position="70"/>
    </location>
</feature>
<evidence type="ECO:0000313" key="3">
    <source>
        <dbReference type="Proteomes" id="UP000195105"/>
    </source>
</evidence>
<reference evidence="2 3" key="1">
    <citation type="submission" date="2017-05" db="EMBL/GenBank/DDBJ databases">
        <title>Biotechnological potential of actinobacteria isolated from South African environments.</title>
        <authorList>
            <person name="Le Roes-Hill M."/>
            <person name="Prins A."/>
            <person name="Durrell K.A."/>
        </authorList>
    </citation>
    <scope>NUCLEOTIDE SEQUENCE [LARGE SCALE GENOMIC DNA]</scope>
    <source>
        <strain evidence="2 3">HMC13</strain>
    </source>
</reference>
<feature type="compositionally biased region" description="Basic residues" evidence="1">
    <location>
        <begin position="26"/>
        <end position="39"/>
    </location>
</feature>
<accession>A0A243S8S2</accession>
<name>A0A243S8S2_9ACTN</name>
<feature type="compositionally biased region" description="Low complexity" evidence="1">
    <location>
        <begin position="40"/>
        <end position="52"/>
    </location>
</feature>
<evidence type="ECO:0000313" key="2">
    <source>
        <dbReference type="EMBL" id="OUD04042.1"/>
    </source>
</evidence>
<organism evidence="2 3">
    <name type="scientific">Streptomyces swartbergensis</name>
    <dbReference type="NCBI Taxonomy" id="487165"/>
    <lineage>
        <taxon>Bacteria</taxon>
        <taxon>Bacillati</taxon>
        <taxon>Actinomycetota</taxon>
        <taxon>Actinomycetes</taxon>
        <taxon>Kitasatosporales</taxon>
        <taxon>Streptomycetaceae</taxon>
        <taxon>Streptomyces</taxon>
    </lineage>
</organism>
<comment type="caution">
    <text evidence="2">The sequence shown here is derived from an EMBL/GenBank/DDBJ whole genome shotgun (WGS) entry which is preliminary data.</text>
</comment>
<gene>
    <name evidence="2" type="ORF">CA983_06460</name>
</gene>
<sequence length="70" mass="7833">MYWTPARRGLLPMSAARPRGLTRGGPLHRHPPPLPRRVRFAAFSRAAGSRPGPHSSPVHTQRERMSCARL</sequence>
<dbReference type="Proteomes" id="UP000195105">
    <property type="component" value="Unassembled WGS sequence"/>
</dbReference>
<dbReference type="EMBL" id="NGFN01000023">
    <property type="protein sequence ID" value="OUD04042.1"/>
    <property type="molecule type" value="Genomic_DNA"/>
</dbReference>
<dbReference type="AlphaFoldDB" id="A0A243S8S2"/>